<dbReference type="SMART" id="SM00448">
    <property type="entry name" value="REC"/>
    <property type="match status" value="1"/>
</dbReference>
<dbReference type="Gene3D" id="3.40.50.2300">
    <property type="match status" value="1"/>
</dbReference>
<dbReference type="SUPFAM" id="SSF52172">
    <property type="entry name" value="CheY-like"/>
    <property type="match status" value="1"/>
</dbReference>
<dbReference type="InterPro" id="IPR008207">
    <property type="entry name" value="Sig_transdc_His_kin_Hpt_dom"/>
</dbReference>
<accession>A0A918J3W4</accession>
<dbReference type="CDD" id="cd16922">
    <property type="entry name" value="HATPase_EvgS-ArcB-TorS-like"/>
    <property type="match status" value="1"/>
</dbReference>
<evidence type="ECO:0000259" key="16">
    <source>
        <dbReference type="PROSITE" id="PS50109"/>
    </source>
</evidence>
<dbReference type="EMBL" id="BMWP01000030">
    <property type="protein sequence ID" value="GGW46584.1"/>
    <property type="molecule type" value="Genomic_DNA"/>
</dbReference>
<dbReference type="CDD" id="cd00156">
    <property type="entry name" value="REC"/>
    <property type="match status" value="1"/>
</dbReference>
<dbReference type="GO" id="GO:0000155">
    <property type="term" value="F:phosphorelay sensor kinase activity"/>
    <property type="evidence" value="ECO:0007669"/>
    <property type="project" value="InterPro"/>
</dbReference>
<dbReference type="PRINTS" id="PR00344">
    <property type="entry name" value="BCTRLSENSOR"/>
</dbReference>
<dbReference type="PROSITE" id="PS50110">
    <property type="entry name" value="RESPONSE_REGULATORY"/>
    <property type="match status" value="1"/>
</dbReference>
<evidence type="ECO:0000313" key="20">
    <source>
        <dbReference type="Proteomes" id="UP000634668"/>
    </source>
</evidence>
<dbReference type="InterPro" id="IPR036890">
    <property type="entry name" value="HATPase_C_sf"/>
</dbReference>
<evidence type="ECO:0000256" key="14">
    <source>
        <dbReference type="PROSITE-ProRule" id="PRU00169"/>
    </source>
</evidence>
<evidence type="ECO:0000313" key="19">
    <source>
        <dbReference type="EMBL" id="GGW46584.1"/>
    </source>
</evidence>
<dbReference type="Pfam" id="PF00072">
    <property type="entry name" value="Response_reg"/>
    <property type="match status" value="1"/>
</dbReference>
<dbReference type="InterPro" id="IPR036641">
    <property type="entry name" value="HPT_dom_sf"/>
</dbReference>
<dbReference type="Gene3D" id="1.20.120.160">
    <property type="entry name" value="HPT domain"/>
    <property type="match status" value="1"/>
</dbReference>
<comment type="catalytic activity">
    <reaction evidence="1">
        <text>ATP + protein L-histidine = ADP + protein N-phospho-L-histidine.</text>
        <dbReference type="EC" id="2.7.13.3"/>
    </reaction>
</comment>
<dbReference type="RefSeq" id="WP_026814915.1">
    <property type="nucleotide sequence ID" value="NZ_BMWP01000030.1"/>
</dbReference>
<dbReference type="PROSITE" id="PS50109">
    <property type="entry name" value="HIS_KIN"/>
    <property type="match status" value="1"/>
</dbReference>
<feature type="modified residue" description="4-aspartylphosphate" evidence="14">
    <location>
        <position position="617"/>
    </location>
</feature>
<evidence type="ECO:0000259" key="17">
    <source>
        <dbReference type="PROSITE" id="PS50110"/>
    </source>
</evidence>
<dbReference type="Proteomes" id="UP000634668">
    <property type="component" value="Unassembled WGS sequence"/>
</dbReference>
<keyword evidence="10" id="KW-0067">ATP-binding</keyword>
<dbReference type="InterPro" id="IPR011006">
    <property type="entry name" value="CheY-like_superfamily"/>
</dbReference>
<dbReference type="CDD" id="cd00082">
    <property type="entry name" value="HisKA"/>
    <property type="match status" value="1"/>
</dbReference>
<evidence type="ECO:0000256" key="4">
    <source>
        <dbReference type="ARBA" id="ARBA00022475"/>
    </source>
</evidence>
<keyword evidence="7" id="KW-0808">Transferase</keyword>
<dbReference type="PANTHER" id="PTHR43047:SF72">
    <property type="entry name" value="OSMOSENSING HISTIDINE PROTEIN KINASE SLN1"/>
    <property type="match status" value="1"/>
</dbReference>
<evidence type="ECO:0000256" key="2">
    <source>
        <dbReference type="ARBA" id="ARBA00004429"/>
    </source>
</evidence>
<dbReference type="PANTHER" id="PTHR43047">
    <property type="entry name" value="TWO-COMPONENT HISTIDINE PROTEIN KINASE"/>
    <property type="match status" value="1"/>
</dbReference>
<dbReference type="SMART" id="SM00388">
    <property type="entry name" value="HisKA"/>
    <property type="match status" value="1"/>
</dbReference>
<dbReference type="FunFam" id="3.30.565.10:FF:000010">
    <property type="entry name" value="Sensor histidine kinase RcsC"/>
    <property type="match status" value="1"/>
</dbReference>
<feature type="modified residue" description="Phosphohistidine" evidence="13">
    <location>
        <position position="759"/>
    </location>
</feature>
<evidence type="ECO:0000259" key="18">
    <source>
        <dbReference type="PROSITE" id="PS50894"/>
    </source>
</evidence>
<dbReference type="InterPro" id="IPR005467">
    <property type="entry name" value="His_kinase_dom"/>
</dbReference>
<keyword evidence="20" id="KW-1185">Reference proteome</keyword>
<dbReference type="AlphaFoldDB" id="A0A918J3W4"/>
<gene>
    <name evidence="19" type="ORF">GCM10007383_33530</name>
</gene>
<dbReference type="Pfam" id="PF02518">
    <property type="entry name" value="HATPase_c"/>
    <property type="match status" value="1"/>
</dbReference>
<dbReference type="InterPro" id="IPR004358">
    <property type="entry name" value="Sig_transdc_His_kin-like_C"/>
</dbReference>
<evidence type="ECO:0000256" key="6">
    <source>
        <dbReference type="ARBA" id="ARBA00022553"/>
    </source>
</evidence>
<proteinExistence type="predicted"/>
<name>A0A918J3W4_9FLAO</name>
<evidence type="ECO:0000256" key="8">
    <source>
        <dbReference type="ARBA" id="ARBA00022692"/>
    </source>
</evidence>
<keyword evidence="11 15" id="KW-1133">Transmembrane helix</keyword>
<dbReference type="InterPro" id="IPR001789">
    <property type="entry name" value="Sig_transdc_resp-reg_receiver"/>
</dbReference>
<keyword evidence="8 15" id="KW-0812">Transmembrane</keyword>
<reference evidence="19" key="2">
    <citation type="submission" date="2020-09" db="EMBL/GenBank/DDBJ databases">
        <authorList>
            <person name="Sun Q."/>
            <person name="Kim S."/>
        </authorList>
    </citation>
    <scope>NUCLEOTIDE SEQUENCE</scope>
    <source>
        <strain evidence="19">KCTC 12113</strain>
    </source>
</reference>
<feature type="domain" description="HPt" evidence="18">
    <location>
        <begin position="720"/>
        <end position="814"/>
    </location>
</feature>
<dbReference type="EC" id="2.7.13.3" evidence="3"/>
<dbReference type="SMART" id="SM00387">
    <property type="entry name" value="HATPase_c"/>
    <property type="match status" value="1"/>
</dbReference>
<evidence type="ECO:0000256" key="10">
    <source>
        <dbReference type="ARBA" id="ARBA00022840"/>
    </source>
</evidence>
<feature type="transmembrane region" description="Helical" evidence="15">
    <location>
        <begin position="12"/>
        <end position="30"/>
    </location>
</feature>
<keyword evidence="6 14" id="KW-0597">Phosphoprotein</keyword>
<keyword evidence="4" id="KW-1003">Cell membrane</keyword>
<dbReference type="InterPro" id="IPR003594">
    <property type="entry name" value="HATPase_dom"/>
</dbReference>
<feature type="domain" description="Response regulatory" evidence="17">
    <location>
        <begin position="569"/>
        <end position="685"/>
    </location>
</feature>
<sequence length="823" mass="93364">MNKTKNKFTFKIIFSYLTLGILALVVGYFITSEIKVYVSTEIEAENDSKLLKTGSLLTELYQAESLSKLALQKKSQKSFTAYTQRIDSIFISIDSLKLLTDNNHQKKMLDSVQGLLQKKVFNSNELLRLKRNSENNNSIDNALLELTKIEQSMGKLPPESFNPNYADLPEKSREILKTFAEYLSENVPKDEGNRATAKEMDSIITASKLQLEEAKQQSIKTIRNLAQKEMELNRADLEISQQLRSIISAFEQEVLARSYIDNLKKQEALNRSIRLAGFAALLGFAIVALFTFFITKDYWKVQLFRQQLEKEKKYSESLLKSREQLIATVSHDLRTPLNTITGYSELMETTGLTGLQVSYLRNVKSASNYVDSLVNDLLDFSKLEAGKIKIEKSPFILADLITETAENLRELNSGKKIALQLDLDERLKNPVLGDAFRIRQILTNLIGNAYKFTAKGYIKITAKILHQTGDSYSTQIQIIDSGIGIKKEKQEQIFKEFTQADDHTDKKYGGYGLGLTISKKITELLDGKINLKSEEGKGSTFTLEIPFIISTIPVQPDEKIKIHPQAKLSLLILDDDPAMLKLLKEVCLHLSFTVKTYNNFYDIEKNIPLEYDVILTDIQMPNISGFEVLEKLQKGDYKHYKGQPIVAMTGRKDLKRQDYLQYGFADIMQKPFAKDRFIGMLGALFPSIITKNQEMAEEEKISSDSNLFSLEVITSFLGDDKEAVAEVLNTFITDTAKSLEKLKEVMATAESTEINAISHKMLPMFRQLKAKEIIPILEQLETLKPHELTIKELQQTYSSLTNKVRALILAINAYLTRDPTYSG</sequence>
<dbReference type="GO" id="GO:0009927">
    <property type="term" value="F:histidine phosphotransfer kinase activity"/>
    <property type="evidence" value="ECO:0007669"/>
    <property type="project" value="TreeGrafter"/>
</dbReference>
<organism evidence="19 20">
    <name type="scientific">Arenibacter certesii</name>
    <dbReference type="NCBI Taxonomy" id="228955"/>
    <lineage>
        <taxon>Bacteria</taxon>
        <taxon>Pseudomonadati</taxon>
        <taxon>Bacteroidota</taxon>
        <taxon>Flavobacteriia</taxon>
        <taxon>Flavobacteriales</taxon>
        <taxon>Flavobacteriaceae</taxon>
        <taxon>Arenibacter</taxon>
    </lineage>
</organism>
<keyword evidence="12 15" id="KW-0472">Membrane</keyword>
<keyword evidence="5" id="KW-0997">Cell inner membrane</keyword>
<dbReference type="SUPFAM" id="SSF55874">
    <property type="entry name" value="ATPase domain of HSP90 chaperone/DNA topoisomerase II/histidine kinase"/>
    <property type="match status" value="1"/>
</dbReference>
<evidence type="ECO:0000256" key="5">
    <source>
        <dbReference type="ARBA" id="ARBA00022519"/>
    </source>
</evidence>
<protein>
    <recommendedName>
        <fullName evidence="3">histidine kinase</fullName>
        <ecNumber evidence="3">2.7.13.3</ecNumber>
    </recommendedName>
</protein>
<evidence type="ECO:0000256" key="11">
    <source>
        <dbReference type="ARBA" id="ARBA00022989"/>
    </source>
</evidence>
<dbReference type="Gene3D" id="1.10.287.130">
    <property type="match status" value="1"/>
</dbReference>
<evidence type="ECO:0000256" key="3">
    <source>
        <dbReference type="ARBA" id="ARBA00012438"/>
    </source>
</evidence>
<dbReference type="InterPro" id="IPR003661">
    <property type="entry name" value="HisK_dim/P_dom"/>
</dbReference>
<dbReference type="Pfam" id="PF00512">
    <property type="entry name" value="HisKA"/>
    <property type="match status" value="1"/>
</dbReference>
<comment type="subcellular location">
    <subcellularLocation>
        <location evidence="2">Cell inner membrane</location>
        <topology evidence="2">Multi-pass membrane protein</topology>
    </subcellularLocation>
</comment>
<evidence type="ECO:0000256" key="7">
    <source>
        <dbReference type="ARBA" id="ARBA00022679"/>
    </source>
</evidence>
<dbReference type="InterPro" id="IPR036097">
    <property type="entry name" value="HisK_dim/P_sf"/>
</dbReference>
<evidence type="ECO:0000256" key="15">
    <source>
        <dbReference type="SAM" id="Phobius"/>
    </source>
</evidence>
<keyword evidence="9 19" id="KW-0418">Kinase</keyword>
<dbReference type="SUPFAM" id="SSF47226">
    <property type="entry name" value="Histidine-containing phosphotransfer domain, HPT domain"/>
    <property type="match status" value="1"/>
</dbReference>
<evidence type="ECO:0000256" key="1">
    <source>
        <dbReference type="ARBA" id="ARBA00000085"/>
    </source>
</evidence>
<dbReference type="Gene3D" id="3.30.565.10">
    <property type="entry name" value="Histidine kinase-like ATPase, C-terminal domain"/>
    <property type="match status" value="1"/>
</dbReference>
<feature type="domain" description="Histidine kinase" evidence="16">
    <location>
        <begin position="328"/>
        <end position="549"/>
    </location>
</feature>
<dbReference type="PROSITE" id="PS50894">
    <property type="entry name" value="HPT"/>
    <property type="match status" value="1"/>
</dbReference>
<evidence type="ECO:0000256" key="12">
    <source>
        <dbReference type="ARBA" id="ARBA00023136"/>
    </source>
</evidence>
<comment type="caution">
    <text evidence="19">The sequence shown here is derived from an EMBL/GenBank/DDBJ whole genome shotgun (WGS) entry which is preliminary data.</text>
</comment>
<evidence type="ECO:0000256" key="9">
    <source>
        <dbReference type="ARBA" id="ARBA00022777"/>
    </source>
</evidence>
<reference evidence="19" key="1">
    <citation type="journal article" date="2014" name="Int. J. Syst. Evol. Microbiol.">
        <title>Complete genome sequence of Corynebacterium casei LMG S-19264T (=DSM 44701T), isolated from a smear-ripened cheese.</title>
        <authorList>
            <consortium name="US DOE Joint Genome Institute (JGI-PGF)"/>
            <person name="Walter F."/>
            <person name="Albersmeier A."/>
            <person name="Kalinowski J."/>
            <person name="Ruckert C."/>
        </authorList>
    </citation>
    <scope>NUCLEOTIDE SEQUENCE</scope>
    <source>
        <strain evidence="19">KCTC 12113</strain>
    </source>
</reference>
<evidence type="ECO:0000256" key="13">
    <source>
        <dbReference type="PROSITE-ProRule" id="PRU00110"/>
    </source>
</evidence>
<feature type="transmembrane region" description="Helical" evidence="15">
    <location>
        <begin position="275"/>
        <end position="295"/>
    </location>
</feature>
<dbReference type="SUPFAM" id="SSF47384">
    <property type="entry name" value="Homodimeric domain of signal transducing histidine kinase"/>
    <property type="match status" value="1"/>
</dbReference>
<keyword evidence="10" id="KW-0547">Nucleotide-binding</keyword>
<dbReference type="GO" id="GO:0005886">
    <property type="term" value="C:plasma membrane"/>
    <property type="evidence" value="ECO:0007669"/>
    <property type="project" value="UniProtKB-SubCell"/>
</dbReference>